<evidence type="ECO:0000256" key="5">
    <source>
        <dbReference type="ARBA" id="ARBA00022692"/>
    </source>
</evidence>
<evidence type="ECO:0000313" key="8">
    <source>
        <dbReference type="EMBL" id="SDK49522.1"/>
    </source>
</evidence>
<evidence type="ECO:0000256" key="6">
    <source>
        <dbReference type="ARBA" id="ARBA00023136"/>
    </source>
</evidence>
<organism evidence="8 9">
    <name type="scientific">Methylophilus rhizosphaerae</name>
    <dbReference type="NCBI Taxonomy" id="492660"/>
    <lineage>
        <taxon>Bacteria</taxon>
        <taxon>Pseudomonadati</taxon>
        <taxon>Pseudomonadota</taxon>
        <taxon>Betaproteobacteria</taxon>
        <taxon>Nitrosomonadales</taxon>
        <taxon>Methylophilaceae</taxon>
        <taxon>Methylophilus</taxon>
    </lineage>
</organism>
<keyword evidence="4" id="KW-1134">Transmembrane beta strand</keyword>
<dbReference type="SUPFAM" id="SSF56954">
    <property type="entry name" value="Outer membrane efflux proteins (OEP)"/>
    <property type="match status" value="1"/>
</dbReference>
<dbReference type="STRING" id="492660.SAMN05192566_1393"/>
<accession>A0A1G9CCW0</accession>
<proteinExistence type="inferred from homology"/>
<dbReference type="PANTHER" id="PTHR30026:SF20">
    <property type="entry name" value="OUTER MEMBRANE PROTEIN TOLC"/>
    <property type="match status" value="1"/>
</dbReference>
<evidence type="ECO:0000256" key="2">
    <source>
        <dbReference type="ARBA" id="ARBA00007613"/>
    </source>
</evidence>
<evidence type="ECO:0000313" key="9">
    <source>
        <dbReference type="Proteomes" id="UP000198629"/>
    </source>
</evidence>
<evidence type="ECO:0000256" key="1">
    <source>
        <dbReference type="ARBA" id="ARBA00004442"/>
    </source>
</evidence>
<evidence type="ECO:0000256" key="4">
    <source>
        <dbReference type="ARBA" id="ARBA00022452"/>
    </source>
</evidence>
<keyword evidence="6" id="KW-0472">Membrane</keyword>
<dbReference type="InterPro" id="IPR051906">
    <property type="entry name" value="TolC-like"/>
</dbReference>
<keyword evidence="7" id="KW-0998">Cell outer membrane</keyword>
<dbReference type="Proteomes" id="UP000198629">
    <property type="component" value="Unassembled WGS sequence"/>
</dbReference>
<gene>
    <name evidence="8" type="ORF">SAMN05192566_1393</name>
</gene>
<comment type="similarity">
    <text evidence="2">Belongs to the outer membrane factor (OMF) (TC 1.B.17) family.</text>
</comment>
<dbReference type="InterPro" id="IPR010130">
    <property type="entry name" value="T1SS_OMP_TolC"/>
</dbReference>
<dbReference type="EMBL" id="FNFX01000003">
    <property type="protein sequence ID" value="SDK49522.1"/>
    <property type="molecule type" value="Genomic_DNA"/>
</dbReference>
<dbReference type="GO" id="GO:0015562">
    <property type="term" value="F:efflux transmembrane transporter activity"/>
    <property type="evidence" value="ECO:0007669"/>
    <property type="project" value="InterPro"/>
</dbReference>
<keyword evidence="3" id="KW-0813">Transport</keyword>
<dbReference type="PANTHER" id="PTHR30026">
    <property type="entry name" value="OUTER MEMBRANE PROTEIN TOLC"/>
    <property type="match status" value="1"/>
</dbReference>
<dbReference type="GO" id="GO:0015288">
    <property type="term" value="F:porin activity"/>
    <property type="evidence" value="ECO:0007669"/>
    <property type="project" value="TreeGrafter"/>
</dbReference>
<dbReference type="GO" id="GO:1990281">
    <property type="term" value="C:efflux pump complex"/>
    <property type="evidence" value="ECO:0007669"/>
    <property type="project" value="TreeGrafter"/>
</dbReference>
<dbReference type="GO" id="GO:0009279">
    <property type="term" value="C:cell outer membrane"/>
    <property type="evidence" value="ECO:0007669"/>
    <property type="project" value="UniProtKB-SubCell"/>
</dbReference>
<dbReference type="Gene3D" id="1.20.1600.10">
    <property type="entry name" value="Outer membrane efflux proteins (OEP)"/>
    <property type="match status" value="1"/>
</dbReference>
<name>A0A1G9CCW0_9PROT</name>
<reference evidence="9" key="1">
    <citation type="submission" date="2016-10" db="EMBL/GenBank/DDBJ databases">
        <authorList>
            <person name="Varghese N."/>
            <person name="Submissions S."/>
        </authorList>
    </citation>
    <scope>NUCLEOTIDE SEQUENCE [LARGE SCALE GENOMIC DNA]</scope>
    <source>
        <strain evidence="9">CBMB127</strain>
    </source>
</reference>
<dbReference type="NCBIfam" id="TIGR01844">
    <property type="entry name" value="type_I_sec_TolC"/>
    <property type="match status" value="1"/>
</dbReference>
<protein>
    <submittedName>
        <fullName evidence="8">Outer membrane protein</fullName>
    </submittedName>
</protein>
<keyword evidence="5" id="KW-0812">Transmembrane</keyword>
<evidence type="ECO:0000256" key="7">
    <source>
        <dbReference type="ARBA" id="ARBA00023237"/>
    </source>
</evidence>
<evidence type="ECO:0000256" key="3">
    <source>
        <dbReference type="ARBA" id="ARBA00022448"/>
    </source>
</evidence>
<dbReference type="InterPro" id="IPR003423">
    <property type="entry name" value="OMP_efflux"/>
</dbReference>
<comment type="subcellular location">
    <subcellularLocation>
        <location evidence="1">Cell outer membrane</location>
    </subcellularLocation>
</comment>
<sequence length="462" mass="51080">MPRKRRHFHSRLLARMPVAMLLRCLLLTGFTLALPVWASSQSLVDIYQEAKANDPVLASAGSANQAAQEIIEQAKAGYRPSVNFLAGANANRTDLKIVGSPAPFPGGRNTFEGYQAQLQARQPIFRKENLERIDQSKVQVSIADKQYHLAQQGLMLRTTQAYFDMLLAQDRIALIDAQKKAIQRQLQQANATFAAGTASVTDVNEAQARYDLVTAQELSALNDMEIARRSLQAITGKLPEQLASVREDIQVTPSLKPMQEWQDVTNASNLNIQIQQETIQVSEKDIEIARAGHYPAVDAVASYQDSYSNGGQYGFGGDLKSASIGVEVSMPLYQGGAVTSRVRQAAFNRQKALDDLQNALRQTTLETQRAYLNLNTSIAQVKALEQALKSSQSQMDSTQLGYEVGIRTSVDVLNAQQQYFSANRDLLQARYNYLVNIIRLKTASGIVSEADLQDIDQQLTRK</sequence>
<keyword evidence="9" id="KW-1185">Reference proteome</keyword>
<dbReference type="AlphaFoldDB" id="A0A1G9CCW0"/>
<dbReference type="Pfam" id="PF02321">
    <property type="entry name" value="OEP"/>
    <property type="match status" value="2"/>
</dbReference>